<dbReference type="AlphaFoldDB" id="J3NHS1"/>
<sequence>MGKSSDSIDKQWAKKYILDPLTAPEPSQECGPGSSFASPPCRRVSFNKNENKSPNTGKTTKRTPYPSPPSSTSPSRSSFQPENPFSDKPAIPSDGQATNRPAFGRSSSSGHPPRYSDSRSPVNSGFGRSQSVRQPPSAHQNRASGHARSSSASIDKGKGLETGGGLKRSGSLTQRFPGDMSHRPLDMIKRDVRAADRAPHLRKTRLPDTDTIDGLDTIGGTYHHGGPYDATLISRNTNKMYSPVEAVKDSNMEAIKATPKEYIQDSLVKHVPLQGTAMIPPGGVDMTGNVMKYEEGADLMREPDAPGGAYKRWDGIPYHPNDLKGKGEPSYTIERDLQQKKALRRKEVGSGTSGRNGVYEMQPRSSAHGSGNDASRKDLGAQVRQRSISSAAASGSRSNMLSPPMGPDRGGSGTPGNDMRRSNTTGKRITEGLKRRFGSFRRKRNSEDD</sequence>
<dbReference type="eggNOG" id="ENOG502RB1B">
    <property type="taxonomic scope" value="Eukaryota"/>
</dbReference>
<reference evidence="2" key="2">
    <citation type="submission" date="2010-07" db="EMBL/GenBank/DDBJ databases">
        <authorList>
            <consortium name="The Broad Institute Genome Sequencing Platform"/>
            <consortium name="Broad Institute Genome Sequencing Center for Infectious Disease"/>
            <person name="Ma L.-J."/>
            <person name="Dead R."/>
            <person name="Young S."/>
            <person name="Zeng Q."/>
            <person name="Koehrsen M."/>
            <person name="Alvarado L."/>
            <person name="Berlin A."/>
            <person name="Chapman S.B."/>
            <person name="Chen Z."/>
            <person name="Freedman E."/>
            <person name="Gellesch M."/>
            <person name="Goldberg J."/>
            <person name="Griggs A."/>
            <person name="Gujja S."/>
            <person name="Heilman E.R."/>
            <person name="Heiman D."/>
            <person name="Hepburn T."/>
            <person name="Howarth C."/>
            <person name="Jen D."/>
            <person name="Larson L."/>
            <person name="Mehta T."/>
            <person name="Neiman D."/>
            <person name="Pearson M."/>
            <person name="Roberts A."/>
            <person name="Saif S."/>
            <person name="Shea T."/>
            <person name="Shenoy N."/>
            <person name="Sisk P."/>
            <person name="Stolte C."/>
            <person name="Sykes S."/>
            <person name="Walk T."/>
            <person name="White J."/>
            <person name="Yandava C."/>
            <person name="Haas B."/>
            <person name="Nusbaum C."/>
            <person name="Birren B."/>
        </authorList>
    </citation>
    <scope>NUCLEOTIDE SEQUENCE</scope>
    <source>
        <strain evidence="2">R3-111a-1</strain>
    </source>
</reference>
<proteinExistence type="predicted"/>
<gene>
    <name evidence="3" type="primary">20341266</name>
    <name evidence="2" type="ORF">GGTG_00808</name>
</gene>
<evidence type="ECO:0000313" key="2">
    <source>
        <dbReference type="EMBL" id="EJT80814.1"/>
    </source>
</evidence>
<evidence type="ECO:0008006" key="5">
    <source>
        <dbReference type="Google" id="ProtNLM"/>
    </source>
</evidence>
<dbReference type="InterPro" id="IPR013226">
    <property type="entry name" value="Pal1"/>
</dbReference>
<feature type="region of interest" description="Disordered" evidence="1">
    <location>
        <begin position="336"/>
        <end position="449"/>
    </location>
</feature>
<keyword evidence="4" id="KW-1185">Reference proteome</keyword>
<evidence type="ECO:0000313" key="4">
    <source>
        <dbReference type="Proteomes" id="UP000006039"/>
    </source>
</evidence>
<dbReference type="EnsemblFungi" id="EJT80814">
    <property type="protein sequence ID" value="EJT80814"/>
    <property type="gene ID" value="GGTG_00808"/>
</dbReference>
<dbReference type="Pfam" id="PF08316">
    <property type="entry name" value="Pal1"/>
    <property type="match status" value="1"/>
</dbReference>
<feature type="region of interest" description="Disordered" evidence="1">
    <location>
        <begin position="19"/>
        <end position="183"/>
    </location>
</feature>
<accession>J3NHS1</accession>
<dbReference type="RefSeq" id="XP_009216823.1">
    <property type="nucleotide sequence ID" value="XM_009218559.1"/>
</dbReference>
<reference evidence="4" key="1">
    <citation type="submission" date="2010-07" db="EMBL/GenBank/DDBJ databases">
        <title>The genome sequence of Gaeumannomyces graminis var. tritici strain R3-111a-1.</title>
        <authorList>
            <consortium name="The Broad Institute Genome Sequencing Platform"/>
            <person name="Ma L.-J."/>
            <person name="Dead R."/>
            <person name="Young S."/>
            <person name="Zeng Q."/>
            <person name="Koehrsen M."/>
            <person name="Alvarado L."/>
            <person name="Berlin A."/>
            <person name="Chapman S.B."/>
            <person name="Chen Z."/>
            <person name="Freedman E."/>
            <person name="Gellesch M."/>
            <person name="Goldberg J."/>
            <person name="Griggs A."/>
            <person name="Gujja S."/>
            <person name="Heilman E.R."/>
            <person name="Heiman D."/>
            <person name="Hepburn T."/>
            <person name="Howarth C."/>
            <person name="Jen D."/>
            <person name="Larson L."/>
            <person name="Mehta T."/>
            <person name="Neiman D."/>
            <person name="Pearson M."/>
            <person name="Roberts A."/>
            <person name="Saif S."/>
            <person name="Shea T."/>
            <person name="Shenoy N."/>
            <person name="Sisk P."/>
            <person name="Stolte C."/>
            <person name="Sykes S."/>
            <person name="Walk T."/>
            <person name="White J."/>
            <person name="Yandava C."/>
            <person name="Haas B."/>
            <person name="Nusbaum C."/>
            <person name="Birren B."/>
        </authorList>
    </citation>
    <scope>NUCLEOTIDE SEQUENCE [LARGE SCALE GENOMIC DNA]</scope>
    <source>
        <strain evidence="4">R3-111a-1</strain>
    </source>
</reference>
<name>J3NHS1_GAET3</name>
<reference evidence="3" key="5">
    <citation type="submission" date="2018-04" db="UniProtKB">
        <authorList>
            <consortium name="EnsemblFungi"/>
        </authorList>
    </citation>
    <scope>IDENTIFICATION</scope>
    <source>
        <strain evidence="3">R3-111a-1</strain>
    </source>
</reference>
<feature type="compositionally biased region" description="Polar residues" evidence="1">
    <location>
        <begin position="46"/>
        <end position="57"/>
    </location>
</feature>
<protein>
    <recommendedName>
        <fullName evidence="5">Pal1 cell morphology protein</fullName>
    </recommendedName>
</protein>
<feature type="compositionally biased region" description="Polar residues" evidence="1">
    <location>
        <begin position="95"/>
        <end position="110"/>
    </location>
</feature>
<feature type="region of interest" description="Disordered" evidence="1">
    <location>
        <begin position="311"/>
        <end position="330"/>
    </location>
</feature>
<dbReference type="GO" id="GO:0005737">
    <property type="term" value="C:cytoplasm"/>
    <property type="evidence" value="ECO:0007669"/>
    <property type="project" value="TreeGrafter"/>
</dbReference>
<dbReference type="VEuPathDB" id="FungiDB:GGTG_00808"/>
<dbReference type="Proteomes" id="UP000006039">
    <property type="component" value="Unassembled WGS sequence"/>
</dbReference>
<feature type="compositionally biased region" description="Basic and acidic residues" evidence="1">
    <location>
        <begin position="321"/>
        <end position="330"/>
    </location>
</feature>
<feature type="compositionally biased region" description="Low complexity" evidence="1">
    <location>
        <begin position="384"/>
        <end position="398"/>
    </location>
</feature>
<reference evidence="3" key="4">
    <citation type="journal article" date="2015" name="G3 (Bethesda)">
        <title>Genome sequences of three phytopathogenic species of the Magnaporthaceae family of fungi.</title>
        <authorList>
            <person name="Okagaki L.H."/>
            <person name="Nunes C.C."/>
            <person name="Sailsbery J."/>
            <person name="Clay B."/>
            <person name="Brown D."/>
            <person name="John T."/>
            <person name="Oh Y."/>
            <person name="Young N."/>
            <person name="Fitzgerald M."/>
            <person name="Haas B.J."/>
            <person name="Zeng Q."/>
            <person name="Young S."/>
            <person name="Adiconis X."/>
            <person name="Fan L."/>
            <person name="Levin J.Z."/>
            <person name="Mitchell T.K."/>
            <person name="Okubara P.A."/>
            <person name="Farman M.L."/>
            <person name="Kohn L.M."/>
            <person name="Birren B."/>
            <person name="Ma L.-J."/>
            <person name="Dean R.A."/>
        </authorList>
    </citation>
    <scope>NUCLEOTIDE SEQUENCE</scope>
    <source>
        <strain evidence="3">R3-111a-1</strain>
    </source>
</reference>
<feature type="compositionally biased region" description="Low complexity" evidence="1">
    <location>
        <begin position="142"/>
        <end position="153"/>
    </location>
</feature>
<feature type="compositionally biased region" description="Basic residues" evidence="1">
    <location>
        <begin position="435"/>
        <end position="449"/>
    </location>
</feature>
<dbReference type="HOGENOM" id="CLU_037771_1_0_1"/>
<dbReference type="PANTHER" id="PTHR28307">
    <property type="entry name" value="PROTEIN PAL1"/>
    <property type="match status" value="1"/>
</dbReference>
<evidence type="ECO:0000256" key="1">
    <source>
        <dbReference type="SAM" id="MobiDB-lite"/>
    </source>
</evidence>
<reference evidence="2" key="3">
    <citation type="submission" date="2010-09" db="EMBL/GenBank/DDBJ databases">
        <title>Annotation of Gaeumannomyces graminis var. tritici R3-111a-1.</title>
        <authorList>
            <consortium name="The Broad Institute Genome Sequencing Platform"/>
            <person name="Ma L.-J."/>
            <person name="Dead R."/>
            <person name="Young S.K."/>
            <person name="Zeng Q."/>
            <person name="Gargeya S."/>
            <person name="Fitzgerald M."/>
            <person name="Haas B."/>
            <person name="Abouelleil A."/>
            <person name="Alvarado L."/>
            <person name="Arachchi H.M."/>
            <person name="Berlin A."/>
            <person name="Brown A."/>
            <person name="Chapman S.B."/>
            <person name="Chen Z."/>
            <person name="Dunbar C."/>
            <person name="Freedman E."/>
            <person name="Gearin G."/>
            <person name="Gellesch M."/>
            <person name="Goldberg J."/>
            <person name="Griggs A."/>
            <person name="Gujja S."/>
            <person name="Heiman D."/>
            <person name="Howarth C."/>
            <person name="Larson L."/>
            <person name="Lui A."/>
            <person name="MacDonald P.J.P."/>
            <person name="Mehta T."/>
            <person name="Montmayeur A."/>
            <person name="Murphy C."/>
            <person name="Neiman D."/>
            <person name="Pearson M."/>
            <person name="Priest M."/>
            <person name="Roberts A."/>
            <person name="Saif S."/>
            <person name="Shea T."/>
            <person name="Shenoy N."/>
            <person name="Sisk P."/>
            <person name="Stolte C."/>
            <person name="Sykes S."/>
            <person name="Yandava C."/>
            <person name="Wortman J."/>
            <person name="Nusbaum C."/>
            <person name="Birren B."/>
        </authorList>
    </citation>
    <scope>NUCLEOTIDE SEQUENCE</scope>
    <source>
        <strain evidence="2">R3-111a-1</strain>
    </source>
</reference>
<feature type="compositionally biased region" description="Polar residues" evidence="1">
    <location>
        <begin position="118"/>
        <end position="141"/>
    </location>
</feature>
<evidence type="ECO:0000313" key="3">
    <source>
        <dbReference type="EnsemblFungi" id="EJT80814"/>
    </source>
</evidence>
<feature type="compositionally biased region" description="Polar residues" evidence="1">
    <location>
        <begin position="363"/>
        <end position="373"/>
    </location>
</feature>
<dbReference type="OrthoDB" id="5389892at2759"/>
<dbReference type="EMBL" id="GL385395">
    <property type="protein sequence ID" value="EJT80814.1"/>
    <property type="molecule type" value="Genomic_DNA"/>
</dbReference>
<organism evidence="2">
    <name type="scientific">Gaeumannomyces tritici (strain R3-111a-1)</name>
    <name type="common">Wheat and barley take-all root rot fungus</name>
    <name type="synonym">Gaeumannomyces graminis var. tritici</name>
    <dbReference type="NCBI Taxonomy" id="644352"/>
    <lineage>
        <taxon>Eukaryota</taxon>
        <taxon>Fungi</taxon>
        <taxon>Dikarya</taxon>
        <taxon>Ascomycota</taxon>
        <taxon>Pezizomycotina</taxon>
        <taxon>Sordariomycetes</taxon>
        <taxon>Sordariomycetidae</taxon>
        <taxon>Magnaporthales</taxon>
        <taxon>Magnaporthaceae</taxon>
        <taxon>Gaeumannomyces</taxon>
    </lineage>
</organism>
<dbReference type="PANTHER" id="PTHR28307:SF1">
    <property type="entry name" value="PAL1 CELL MORPHOLOGY PROTEIN"/>
    <property type="match status" value="1"/>
</dbReference>
<dbReference type="GeneID" id="20341266"/>